<evidence type="ECO:0000256" key="6">
    <source>
        <dbReference type="SAM" id="Phobius"/>
    </source>
</evidence>
<sequence length="214" mass="23654">MSINAVPNQTKIPFLLRPIFHLPLSLPTHFPSSSSSSSSSSNLILKEMGAVLKLLDAILFLFFLLIAMVAPLIDAQTILPLSYFPDFLVELKAKYAQDYGDYLVSDKPHFFVGLVWFELLFQWPLALLNLFAILTSKPWFNTTCLIYGVSVSTSMVAILSELTGSNKASDKLLTMYYPFLGFGVVATLRGLLAHSSKSASSHSKRAALARMKRA</sequence>
<keyword evidence="4 5" id="KW-0472">Membrane</keyword>
<dbReference type="GO" id="GO:0016020">
    <property type="term" value="C:membrane"/>
    <property type="evidence" value="ECO:0007669"/>
    <property type="project" value="UniProtKB-SubCell"/>
</dbReference>
<evidence type="ECO:0000256" key="4">
    <source>
        <dbReference type="ARBA" id="ARBA00023136"/>
    </source>
</evidence>
<evidence type="ECO:0000313" key="8">
    <source>
        <dbReference type="EMBL" id="KAK7257534.1"/>
    </source>
</evidence>
<evidence type="ECO:0000256" key="5">
    <source>
        <dbReference type="PROSITE-ProRule" id="PRU01087"/>
    </source>
</evidence>
<comment type="subcellular location">
    <subcellularLocation>
        <location evidence="1">Membrane</location>
        <topology evidence="1">Multi-pass membrane protein</topology>
    </subcellularLocation>
</comment>
<comment type="caution">
    <text evidence="8">The sequence shown here is derived from an EMBL/GenBank/DDBJ whole genome shotgun (WGS) entry which is preliminary data.</text>
</comment>
<accession>A0AAN9EHD3</accession>
<feature type="transmembrane region" description="Helical" evidence="6">
    <location>
        <begin position="144"/>
        <end position="163"/>
    </location>
</feature>
<feature type="transmembrane region" description="Helical" evidence="6">
    <location>
        <begin position="175"/>
        <end position="192"/>
    </location>
</feature>
<organism evidence="8 9">
    <name type="scientific">Crotalaria pallida</name>
    <name type="common">Smooth rattlebox</name>
    <name type="synonym">Crotalaria striata</name>
    <dbReference type="NCBI Taxonomy" id="3830"/>
    <lineage>
        <taxon>Eukaryota</taxon>
        <taxon>Viridiplantae</taxon>
        <taxon>Streptophyta</taxon>
        <taxon>Embryophyta</taxon>
        <taxon>Tracheophyta</taxon>
        <taxon>Spermatophyta</taxon>
        <taxon>Magnoliopsida</taxon>
        <taxon>eudicotyledons</taxon>
        <taxon>Gunneridae</taxon>
        <taxon>Pentapetalae</taxon>
        <taxon>rosids</taxon>
        <taxon>fabids</taxon>
        <taxon>Fabales</taxon>
        <taxon>Fabaceae</taxon>
        <taxon>Papilionoideae</taxon>
        <taxon>50 kb inversion clade</taxon>
        <taxon>genistoids sensu lato</taxon>
        <taxon>core genistoids</taxon>
        <taxon>Crotalarieae</taxon>
        <taxon>Crotalaria</taxon>
    </lineage>
</organism>
<keyword evidence="9" id="KW-1185">Reference proteome</keyword>
<name>A0AAN9EHD3_CROPI</name>
<dbReference type="AlphaFoldDB" id="A0AAN9EHD3"/>
<dbReference type="PANTHER" id="PTHR31204">
    <property type="entry name" value="SIGMA INTRACELLULAR RECEPTOR 2"/>
    <property type="match status" value="1"/>
</dbReference>
<dbReference type="EMBL" id="JAYWIO010000006">
    <property type="protein sequence ID" value="KAK7257534.1"/>
    <property type="molecule type" value="Genomic_DNA"/>
</dbReference>
<dbReference type="Pfam" id="PF05241">
    <property type="entry name" value="EBP"/>
    <property type="match status" value="1"/>
</dbReference>
<dbReference type="InterPro" id="IPR033118">
    <property type="entry name" value="EXPERA"/>
</dbReference>
<gene>
    <name evidence="8" type="ORF">RIF29_31574</name>
</gene>
<evidence type="ECO:0000313" key="9">
    <source>
        <dbReference type="Proteomes" id="UP001372338"/>
    </source>
</evidence>
<dbReference type="PROSITE" id="PS51751">
    <property type="entry name" value="EXPERA"/>
    <property type="match status" value="1"/>
</dbReference>
<keyword evidence="3 5" id="KW-1133">Transmembrane helix</keyword>
<evidence type="ECO:0000256" key="3">
    <source>
        <dbReference type="ARBA" id="ARBA00022989"/>
    </source>
</evidence>
<feature type="transmembrane region" description="Helical" evidence="6">
    <location>
        <begin position="54"/>
        <end position="73"/>
    </location>
</feature>
<protein>
    <recommendedName>
        <fullName evidence="7">EXPERA domain-containing protein</fullName>
    </recommendedName>
</protein>
<proteinExistence type="predicted"/>
<feature type="transmembrane region" description="Helical" evidence="6">
    <location>
        <begin position="110"/>
        <end position="132"/>
    </location>
</feature>
<evidence type="ECO:0000259" key="7">
    <source>
        <dbReference type="PROSITE" id="PS51751"/>
    </source>
</evidence>
<dbReference type="PANTHER" id="PTHR31204:SF1">
    <property type="entry name" value="SIGMA INTRACELLULAR RECEPTOR 2"/>
    <property type="match status" value="1"/>
</dbReference>
<evidence type="ECO:0000256" key="1">
    <source>
        <dbReference type="ARBA" id="ARBA00004141"/>
    </source>
</evidence>
<keyword evidence="2 5" id="KW-0812">Transmembrane</keyword>
<dbReference type="GO" id="GO:0005783">
    <property type="term" value="C:endoplasmic reticulum"/>
    <property type="evidence" value="ECO:0007669"/>
    <property type="project" value="TreeGrafter"/>
</dbReference>
<reference evidence="8 9" key="1">
    <citation type="submission" date="2024-01" db="EMBL/GenBank/DDBJ databases">
        <title>The genomes of 5 underutilized Papilionoideae crops provide insights into root nodulation and disease resistanc.</title>
        <authorList>
            <person name="Yuan L."/>
        </authorList>
    </citation>
    <scope>NUCLEOTIDE SEQUENCE [LARGE SCALE GENOMIC DNA]</scope>
    <source>
        <strain evidence="8">ZHUSHIDOU_FW_LH</strain>
        <tissue evidence="8">Leaf</tissue>
    </source>
</reference>
<evidence type="ECO:0000256" key="2">
    <source>
        <dbReference type="ARBA" id="ARBA00022692"/>
    </source>
</evidence>
<dbReference type="Proteomes" id="UP001372338">
    <property type="component" value="Unassembled WGS sequence"/>
</dbReference>
<dbReference type="InterPro" id="IPR051987">
    <property type="entry name" value="Sigma-2_receptor-like"/>
</dbReference>
<feature type="domain" description="EXPERA" evidence="7">
    <location>
        <begin position="55"/>
        <end position="187"/>
    </location>
</feature>